<dbReference type="EnsemblPlants" id="AET4Gv20589000.3">
    <property type="protein sequence ID" value="AET4Gv20589000.3"/>
    <property type="gene ID" value="AET4Gv20589000"/>
</dbReference>
<dbReference type="Proteomes" id="UP000015105">
    <property type="component" value="Chromosome 4D"/>
</dbReference>
<reference evidence="3" key="2">
    <citation type="journal article" date="2017" name="Nat. Plants">
        <title>The Aegilops tauschii genome reveals multiple impacts of transposons.</title>
        <authorList>
            <person name="Zhao G."/>
            <person name="Zou C."/>
            <person name="Li K."/>
            <person name="Wang K."/>
            <person name="Li T."/>
            <person name="Gao L."/>
            <person name="Zhang X."/>
            <person name="Wang H."/>
            <person name="Yang Z."/>
            <person name="Liu X."/>
            <person name="Jiang W."/>
            <person name="Mao L."/>
            <person name="Kong X."/>
            <person name="Jiao Y."/>
            <person name="Jia J."/>
        </authorList>
    </citation>
    <scope>NUCLEOTIDE SEQUENCE [LARGE SCALE GENOMIC DNA]</scope>
    <source>
        <strain evidence="3">cv. AL8/78</strain>
    </source>
</reference>
<dbReference type="EnsemblPlants" id="AET4Gv20589000.6">
    <property type="protein sequence ID" value="AET4Gv20589000.6"/>
    <property type="gene ID" value="AET4Gv20589000"/>
</dbReference>
<sequence>MRAHPTWQRPLDVHISFFSALLRPLHKHLACYIFLPFITSDLLDLIITDISSNNYQHKEPSAVVARGRRADGIPRACRKTRRQPLRRLETAGKNQIRREASEQQQI</sequence>
<name>A0A453IKL8_AEGTS</name>
<dbReference type="EnsemblPlants" id="AET4Gv20589000.2">
    <property type="protein sequence ID" value="AET4Gv20589000.2"/>
    <property type="gene ID" value="AET4Gv20589000"/>
</dbReference>
<proteinExistence type="predicted"/>
<evidence type="ECO:0000313" key="2">
    <source>
        <dbReference type="EnsemblPlants" id="AET4Gv20589000.5"/>
    </source>
</evidence>
<dbReference type="Gramene" id="AET4Gv20589000.8">
    <property type="protein sequence ID" value="AET4Gv20589000.8"/>
    <property type="gene ID" value="AET4Gv20589000"/>
</dbReference>
<reference evidence="2" key="3">
    <citation type="journal article" date="2017" name="Nature">
        <title>Genome sequence of the progenitor of the wheat D genome Aegilops tauschii.</title>
        <authorList>
            <person name="Luo M.C."/>
            <person name="Gu Y.Q."/>
            <person name="Puiu D."/>
            <person name="Wang H."/>
            <person name="Twardziok S.O."/>
            <person name="Deal K.R."/>
            <person name="Huo N."/>
            <person name="Zhu T."/>
            <person name="Wang L."/>
            <person name="Wang Y."/>
            <person name="McGuire P.E."/>
            <person name="Liu S."/>
            <person name="Long H."/>
            <person name="Ramasamy R.K."/>
            <person name="Rodriguez J.C."/>
            <person name="Van S.L."/>
            <person name="Yuan L."/>
            <person name="Wang Z."/>
            <person name="Xia Z."/>
            <person name="Xiao L."/>
            <person name="Anderson O.D."/>
            <person name="Ouyang S."/>
            <person name="Liang Y."/>
            <person name="Zimin A.V."/>
            <person name="Pertea G."/>
            <person name="Qi P."/>
            <person name="Bennetzen J.L."/>
            <person name="Dai X."/>
            <person name="Dawson M.W."/>
            <person name="Muller H.G."/>
            <person name="Kugler K."/>
            <person name="Rivarola-Duarte L."/>
            <person name="Spannagl M."/>
            <person name="Mayer K.F.X."/>
            <person name="Lu F.H."/>
            <person name="Bevan M.W."/>
            <person name="Leroy P."/>
            <person name="Li P."/>
            <person name="You F.M."/>
            <person name="Sun Q."/>
            <person name="Liu Z."/>
            <person name="Lyons E."/>
            <person name="Wicker T."/>
            <person name="Salzberg S.L."/>
            <person name="Devos K.M."/>
            <person name="Dvorak J."/>
        </authorList>
    </citation>
    <scope>NUCLEOTIDE SEQUENCE [LARGE SCALE GENOMIC DNA]</scope>
    <source>
        <strain evidence="2">cv. AL8/78</strain>
    </source>
</reference>
<dbReference type="EnsemblPlants" id="AET4Gv20589000.7">
    <property type="protein sequence ID" value="AET4Gv20589000.7"/>
    <property type="gene ID" value="AET4Gv20589000"/>
</dbReference>
<dbReference type="EnsemblPlants" id="AET4Gv20589000.11">
    <property type="protein sequence ID" value="AET4Gv20589000.11"/>
    <property type="gene ID" value="AET4Gv20589000"/>
</dbReference>
<dbReference type="Gramene" id="AET4Gv20589000.5">
    <property type="protein sequence ID" value="AET4Gv20589000.5"/>
    <property type="gene ID" value="AET4Gv20589000"/>
</dbReference>
<dbReference type="EnsemblPlants" id="AET4Gv20589000.1">
    <property type="protein sequence ID" value="AET4Gv20589000.1"/>
    <property type="gene ID" value="AET4Gv20589000"/>
</dbReference>
<feature type="region of interest" description="Disordered" evidence="1">
    <location>
        <begin position="79"/>
        <end position="106"/>
    </location>
</feature>
<dbReference type="Gramene" id="AET4Gv20589000.10">
    <property type="protein sequence ID" value="AET4Gv20589000.10"/>
    <property type="gene ID" value="AET4Gv20589000"/>
</dbReference>
<dbReference type="EnsemblPlants" id="AET4Gv20589000.10">
    <property type="protein sequence ID" value="AET4Gv20589000.10"/>
    <property type="gene ID" value="AET4Gv20589000"/>
</dbReference>
<accession>A0A453IKL8</accession>
<reference evidence="2" key="5">
    <citation type="journal article" date="2021" name="G3 (Bethesda)">
        <title>Aegilops tauschii genome assembly Aet v5.0 features greater sequence contiguity and improved annotation.</title>
        <authorList>
            <person name="Wang L."/>
            <person name="Zhu T."/>
            <person name="Rodriguez J.C."/>
            <person name="Deal K.R."/>
            <person name="Dubcovsky J."/>
            <person name="McGuire P.E."/>
            <person name="Lux T."/>
            <person name="Spannagl M."/>
            <person name="Mayer K.F.X."/>
            <person name="Baldrich P."/>
            <person name="Meyers B.C."/>
            <person name="Huo N."/>
            <person name="Gu Y.Q."/>
            <person name="Zhou H."/>
            <person name="Devos K.M."/>
            <person name="Bennetzen J.L."/>
            <person name="Unver T."/>
            <person name="Budak H."/>
            <person name="Gulick P.J."/>
            <person name="Galiba G."/>
            <person name="Kalapos B."/>
            <person name="Nelson D.R."/>
            <person name="Li P."/>
            <person name="You F.M."/>
            <person name="Luo M.C."/>
            <person name="Dvorak J."/>
        </authorList>
    </citation>
    <scope>NUCLEOTIDE SEQUENCE [LARGE SCALE GENOMIC DNA]</scope>
    <source>
        <strain evidence="2">cv. AL8/78</strain>
    </source>
</reference>
<evidence type="ECO:0000256" key="1">
    <source>
        <dbReference type="SAM" id="MobiDB-lite"/>
    </source>
</evidence>
<feature type="compositionally biased region" description="Basic and acidic residues" evidence="1">
    <location>
        <begin position="86"/>
        <end position="106"/>
    </location>
</feature>
<dbReference type="Gramene" id="AET4Gv20589000.2">
    <property type="protein sequence ID" value="AET4Gv20589000.2"/>
    <property type="gene ID" value="AET4Gv20589000"/>
</dbReference>
<dbReference type="EnsemblPlants" id="AET4Gv20589000.5">
    <property type="protein sequence ID" value="AET4Gv20589000.5"/>
    <property type="gene ID" value="AET4Gv20589000"/>
</dbReference>
<dbReference type="AlphaFoldDB" id="A0A453IKL8"/>
<dbReference type="Gramene" id="AET4Gv20589000.11">
    <property type="protein sequence ID" value="AET4Gv20589000.11"/>
    <property type="gene ID" value="AET4Gv20589000"/>
</dbReference>
<dbReference type="Gramene" id="AET4Gv20589000.6">
    <property type="protein sequence ID" value="AET4Gv20589000.6"/>
    <property type="gene ID" value="AET4Gv20589000"/>
</dbReference>
<dbReference type="EnsemblPlants" id="AET4Gv20589000.8">
    <property type="protein sequence ID" value="AET4Gv20589000.8"/>
    <property type="gene ID" value="AET4Gv20589000"/>
</dbReference>
<organism evidence="2 3">
    <name type="scientific">Aegilops tauschii subsp. strangulata</name>
    <name type="common">Goatgrass</name>
    <dbReference type="NCBI Taxonomy" id="200361"/>
    <lineage>
        <taxon>Eukaryota</taxon>
        <taxon>Viridiplantae</taxon>
        <taxon>Streptophyta</taxon>
        <taxon>Embryophyta</taxon>
        <taxon>Tracheophyta</taxon>
        <taxon>Spermatophyta</taxon>
        <taxon>Magnoliopsida</taxon>
        <taxon>Liliopsida</taxon>
        <taxon>Poales</taxon>
        <taxon>Poaceae</taxon>
        <taxon>BOP clade</taxon>
        <taxon>Pooideae</taxon>
        <taxon>Triticodae</taxon>
        <taxon>Triticeae</taxon>
        <taxon>Triticinae</taxon>
        <taxon>Aegilops</taxon>
    </lineage>
</organism>
<dbReference type="Gramene" id="AET4Gv20589000.1">
    <property type="protein sequence ID" value="AET4Gv20589000.1"/>
    <property type="gene ID" value="AET4Gv20589000"/>
</dbReference>
<dbReference type="EnsemblPlants" id="AET4Gv20589000.4">
    <property type="protein sequence ID" value="AET4Gv20589000.4"/>
    <property type="gene ID" value="AET4Gv20589000"/>
</dbReference>
<keyword evidence="3" id="KW-1185">Reference proteome</keyword>
<reference evidence="2" key="4">
    <citation type="submission" date="2019-03" db="UniProtKB">
        <authorList>
            <consortium name="EnsemblPlants"/>
        </authorList>
    </citation>
    <scope>IDENTIFICATION</scope>
</reference>
<dbReference type="Gramene" id="AET4Gv20589000.9">
    <property type="protein sequence ID" value="AET4Gv20589000.9"/>
    <property type="gene ID" value="AET4Gv20589000"/>
</dbReference>
<dbReference type="Gramene" id="AET4Gv20589000.7">
    <property type="protein sequence ID" value="AET4Gv20589000.7"/>
    <property type="gene ID" value="AET4Gv20589000"/>
</dbReference>
<dbReference type="EnsemblPlants" id="AET4Gv20589000.9">
    <property type="protein sequence ID" value="AET4Gv20589000.9"/>
    <property type="gene ID" value="AET4Gv20589000"/>
</dbReference>
<dbReference type="Gramene" id="AET4Gv20589000.3">
    <property type="protein sequence ID" value="AET4Gv20589000.3"/>
    <property type="gene ID" value="AET4Gv20589000"/>
</dbReference>
<dbReference type="Gramene" id="AET4Gv20589000.4">
    <property type="protein sequence ID" value="AET4Gv20589000.4"/>
    <property type="gene ID" value="AET4Gv20589000"/>
</dbReference>
<evidence type="ECO:0000313" key="3">
    <source>
        <dbReference type="Proteomes" id="UP000015105"/>
    </source>
</evidence>
<reference evidence="3" key="1">
    <citation type="journal article" date="2014" name="Science">
        <title>Ancient hybridizations among the ancestral genomes of bread wheat.</title>
        <authorList>
            <consortium name="International Wheat Genome Sequencing Consortium,"/>
            <person name="Marcussen T."/>
            <person name="Sandve S.R."/>
            <person name="Heier L."/>
            <person name="Spannagl M."/>
            <person name="Pfeifer M."/>
            <person name="Jakobsen K.S."/>
            <person name="Wulff B.B."/>
            <person name="Steuernagel B."/>
            <person name="Mayer K.F."/>
            <person name="Olsen O.A."/>
        </authorList>
    </citation>
    <scope>NUCLEOTIDE SEQUENCE [LARGE SCALE GENOMIC DNA]</scope>
    <source>
        <strain evidence="3">cv. AL8/78</strain>
    </source>
</reference>
<protein>
    <submittedName>
        <fullName evidence="2">Uncharacterized protein</fullName>
    </submittedName>
</protein>